<keyword evidence="3" id="KW-1185">Reference proteome</keyword>
<reference evidence="2 3" key="1">
    <citation type="submission" date="2019-03" db="EMBL/GenBank/DDBJ databases">
        <title>WGS assembly of Setaria viridis.</title>
        <authorList>
            <person name="Huang P."/>
            <person name="Jenkins J."/>
            <person name="Grimwood J."/>
            <person name="Barry K."/>
            <person name="Healey A."/>
            <person name="Mamidi S."/>
            <person name="Sreedasyam A."/>
            <person name="Shu S."/>
            <person name="Feldman M."/>
            <person name="Wu J."/>
            <person name="Yu Y."/>
            <person name="Chen C."/>
            <person name="Johnson J."/>
            <person name="Rokhsar D."/>
            <person name="Baxter I."/>
            <person name="Schmutz J."/>
            <person name="Brutnell T."/>
            <person name="Kellogg E."/>
        </authorList>
    </citation>
    <scope>NUCLEOTIDE SEQUENCE [LARGE SCALE GENOMIC DNA]</scope>
    <source>
        <strain evidence="3">cv. A10</strain>
    </source>
</reference>
<dbReference type="EMBL" id="CM016559">
    <property type="protein sequence ID" value="TKV99699.1"/>
    <property type="molecule type" value="Genomic_DNA"/>
</dbReference>
<accession>A0A4U6TCB4</accession>
<proteinExistence type="predicted"/>
<dbReference type="Gramene" id="TKV99697">
    <property type="protein sequence ID" value="TKV99697"/>
    <property type="gene ID" value="SEVIR_8G060600v2"/>
</dbReference>
<evidence type="ECO:0000313" key="3">
    <source>
        <dbReference type="Proteomes" id="UP000298652"/>
    </source>
</evidence>
<dbReference type="Gramene" id="TKV99698">
    <property type="protein sequence ID" value="TKV99698"/>
    <property type="gene ID" value="SEVIR_8G060600v2"/>
</dbReference>
<dbReference type="EMBL" id="CM016559">
    <property type="protein sequence ID" value="TKV99700.1"/>
    <property type="molecule type" value="Genomic_DNA"/>
</dbReference>
<organism evidence="2 3">
    <name type="scientific">Setaria viridis</name>
    <name type="common">Green bristlegrass</name>
    <name type="synonym">Setaria italica subsp. viridis</name>
    <dbReference type="NCBI Taxonomy" id="4556"/>
    <lineage>
        <taxon>Eukaryota</taxon>
        <taxon>Viridiplantae</taxon>
        <taxon>Streptophyta</taxon>
        <taxon>Embryophyta</taxon>
        <taxon>Tracheophyta</taxon>
        <taxon>Spermatophyta</taxon>
        <taxon>Magnoliopsida</taxon>
        <taxon>Liliopsida</taxon>
        <taxon>Poales</taxon>
        <taxon>Poaceae</taxon>
        <taxon>PACMAD clade</taxon>
        <taxon>Panicoideae</taxon>
        <taxon>Panicodae</taxon>
        <taxon>Paniceae</taxon>
        <taxon>Cenchrinae</taxon>
        <taxon>Setaria</taxon>
    </lineage>
</organism>
<sequence>MVMPSASMCELFRSQLLLFAGMGTPRGLVPVAIPNQTSRRQRQTPNDEEPQTSFPPKKRHKDFFSDLYSPKGFSC</sequence>
<protein>
    <submittedName>
        <fullName evidence="2">Uncharacterized protein</fullName>
    </submittedName>
</protein>
<dbReference type="AlphaFoldDB" id="A0A4U6TCB4"/>
<evidence type="ECO:0000256" key="1">
    <source>
        <dbReference type="SAM" id="MobiDB-lite"/>
    </source>
</evidence>
<dbReference type="EMBL" id="CM016559">
    <property type="protein sequence ID" value="TKV99698.1"/>
    <property type="molecule type" value="Genomic_DNA"/>
</dbReference>
<dbReference type="Gramene" id="TKV99699">
    <property type="protein sequence ID" value="TKV99699"/>
    <property type="gene ID" value="SEVIR_8G060600v2"/>
</dbReference>
<evidence type="ECO:0000313" key="2">
    <source>
        <dbReference type="EMBL" id="TKV99700.1"/>
    </source>
</evidence>
<dbReference type="Gramene" id="TKV99700">
    <property type="protein sequence ID" value="TKV99700"/>
    <property type="gene ID" value="SEVIR_8G060600v2"/>
</dbReference>
<dbReference type="Proteomes" id="UP000298652">
    <property type="component" value="Chromosome 8"/>
</dbReference>
<dbReference type="EMBL" id="CM016559">
    <property type="protein sequence ID" value="TKV99697.1"/>
    <property type="molecule type" value="Genomic_DNA"/>
</dbReference>
<dbReference type="EMBL" id="CM016559">
    <property type="protein sequence ID" value="TKV99696.1"/>
    <property type="molecule type" value="Genomic_DNA"/>
</dbReference>
<name>A0A4U6TCB4_SETVI</name>
<gene>
    <name evidence="2" type="ORF">SEVIR_8G060600v2</name>
</gene>
<dbReference type="Gramene" id="TKV99696">
    <property type="protein sequence ID" value="TKV99696"/>
    <property type="gene ID" value="SEVIR_8G060600v2"/>
</dbReference>
<feature type="region of interest" description="Disordered" evidence="1">
    <location>
        <begin position="30"/>
        <end position="63"/>
    </location>
</feature>